<evidence type="ECO:0000256" key="6">
    <source>
        <dbReference type="ARBA" id="ARBA00023284"/>
    </source>
</evidence>
<evidence type="ECO:0000256" key="4">
    <source>
        <dbReference type="ARBA" id="ARBA00022764"/>
    </source>
</evidence>
<sequence>MRKGELQKSPAVLLLVLVMTFAACSAMAEEQPCPSVTAVHDGIKKVFNRDFQVNEVVVSPIPGICEAHVLVQGRYNILYVDKTGRYFLAGNLIEVASGKNLTREKLQALNKLTSDDIKKLKDLVAFTLGKKGPEFFYVTDPQCPYCKKGLPIIERLAKEGKLKAHVLFYPLSFHRGAKEQAISIICDKKGIKGLESRYQSENQCEKGKKKVEETIALLRAKGVRGTPSYIFM</sequence>
<dbReference type="AlphaFoldDB" id="A0A7C0WUK1"/>
<comment type="caution">
    <text evidence="9">The sequence shown here is derived from an EMBL/GenBank/DDBJ whole genome shotgun (WGS) entry which is preliminary data.</text>
</comment>
<evidence type="ECO:0000256" key="2">
    <source>
        <dbReference type="ARBA" id="ARBA00009813"/>
    </source>
</evidence>
<dbReference type="PROSITE" id="PS51257">
    <property type="entry name" value="PROKAR_LIPOPROTEIN"/>
    <property type="match status" value="1"/>
</dbReference>
<evidence type="ECO:0000259" key="8">
    <source>
        <dbReference type="PROSITE" id="PS51352"/>
    </source>
</evidence>
<evidence type="ECO:0000256" key="7">
    <source>
        <dbReference type="SAM" id="SignalP"/>
    </source>
</evidence>
<evidence type="ECO:0000256" key="5">
    <source>
        <dbReference type="ARBA" id="ARBA00023157"/>
    </source>
</evidence>
<keyword evidence="5" id="KW-1015">Disulfide bond</keyword>
<keyword evidence="3 7" id="KW-0732">Signal</keyword>
<feature type="signal peptide" evidence="7">
    <location>
        <begin position="1"/>
        <end position="28"/>
    </location>
</feature>
<reference evidence="9" key="1">
    <citation type="journal article" date="2020" name="mSystems">
        <title>Genome- and Community-Level Interaction Insights into Carbon Utilization and Element Cycling Functions of Hydrothermarchaeota in Hydrothermal Sediment.</title>
        <authorList>
            <person name="Zhou Z."/>
            <person name="Liu Y."/>
            <person name="Xu W."/>
            <person name="Pan J."/>
            <person name="Luo Z.H."/>
            <person name="Li M."/>
        </authorList>
    </citation>
    <scope>NUCLEOTIDE SEQUENCE [LARGE SCALE GENOMIC DNA]</scope>
    <source>
        <strain evidence="9">HyVt-19</strain>
    </source>
</reference>
<organism evidence="9">
    <name type="scientific">Thermodesulforhabdus norvegica</name>
    <dbReference type="NCBI Taxonomy" id="39841"/>
    <lineage>
        <taxon>Bacteria</taxon>
        <taxon>Pseudomonadati</taxon>
        <taxon>Thermodesulfobacteriota</taxon>
        <taxon>Syntrophobacteria</taxon>
        <taxon>Syntrophobacterales</taxon>
        <taxon>Thermodesulforhabdaceae</taxon>
        <taxon>Thermodesulforhabdus</taxon>
    </lineage>
</organism>
<dbReference type="Proteomes" id="UP000886355">
    <property type="component" value="Unassembled WGS sequence"/>
</dbReference>
<comment type="subcellular location">
    <subcellularLocation>
        <location evidence="1">Periplasm</location>
    </subcellularLocation>
</comment>
<dbReference type="PANTHER" id="PTHR35272">
    <property type="entry name" value="THIOL:DISULFIDE INTERCHANGE PROTEIN DSBC-RELATED"/>
    <property type="match status" value="1"/>
</dbReference>
<dbReference type="InterPro" id="IPR036249">
    <property type="entry name" value="Thioredoxin-like_sf"/>
</dbReference>
<dbReference type="PANTHER" id="PTHR35272:SF3">
    <property type="entry name" value="THIOL:DISULFIDE INTERCHANGE PROTEIN DSBC"/>
    <property type="match status" value="1"/>
</dbReference>
<name>A0A7C0WUK1_9BACT</name>
<proteinExistence type="inferred from homology"/>
<dbReference type="InterPro" id="IPR013766">
    <property type="entry name" value="Thioredoxin_domain"/>
</dbReference>
<dbReference type="Pfam" id="PF10411">
    <property type="entry name" value="DsbC_N"/>
    <property type="match status" value="1"/>
</dbReference>
<evidence type="ECO:0000256" key="1">
    <source>
        <dbReference type="ARBA" id="ARBA00004418"/>
    </source>
</evidence>
<dbReference type="EMBL" id="DQZW01000145">
    <property type="protein sequence ID" value="HDL89875.1"/>
    <property type="molecule type" value="Genomic_DNA"/>
</dbReference>
<evidence type="ECO:0000256" key="3">
    <source>
        <dbReference type="ARBA" id="ARBA00022729"/>
    </source>
</evidence>
<dbReference type="SUPFAM" id="SSF52833">
    <property type="entry name" value="Thioredoxin-like"/>
    <property type="match status" value="1"/>
</dbReference>
<dbReference type="InterPro" id="IPR033954">
    <property type="entry name" value="DiS-bond_Isoase_DsbC/G"/>
</dbReference>
<feature type="non-terminal residue" evidence="9">
    <location>
        <position position="232"/>
    </location>
</feature>
<dbReference type="InterPro" id="IPR009094">
    <property type="entry name" value="DiS-bond_isomerase_DsbC/G_N_sf"/>
</dbReference>
<evidence type="ECO:0000313" key="9">
    <source>
        <dbReference type="EMBL" id="HDL89875.1"/>
    </source>
</evidence>
<accession>A0A7C0WUK1</accession>
<dbReference type="InterPro" id="IPR012336">
    <property type="entry name" value="Thioredoxin-like_fold"/>
</dbReference>
<dbReference type="Pfam" id="PF13098">
    <property type="entry name" value="Thioredoxin_2"/>
    <property type="match status" value="1"/>
</dbReference>
<comment type="similarity">
    <text evidence="2">Belongs to the thioredoxin family. DsbC subfamily.</text>
</comment>
<gene>
    <name evidence="9" type="ORF">ENG14_03120</name>
</gene>
<dbReference type="Gene3D" id="3.40.30.10">
    <property type="entry name" value="Glutaredoxin"/>
    <property type="match status" value="1"/>
</dbReference>
<keyword evidence="4" id="KW-0574">Periplasm</keyword>
<dbReference type="Gene3D" id="3.10.450.70">
    <property type="entry name" value="Disulphide bond isomerase, DsbC/G, N-terminal"/>
    <property type="match status" value="1"/>
</dbReference>
<feature type="chain" id="PRO_5039937420" evidence="7">
    <location>
        <begin position="29"/>
        <end position="232"/>
    </location>
</feature>
<feature type="domain" description="Thioredoxin" evidence="8">
    <location>
        <begin position="95"/>
        <end position="232"/>
    </location>
</feature>
<dbReference type="PROSITE" id="PS51352">
    <property type="entry name" value="THIOREDOXIN_2"/>
    <property type="match status" value="1"/>
</dbReference>
<dbReference type="GO" id="GO:0042597">
    <property type="term" value="C:periplasmic space"/>
    <property type="evidence" value="ECO:0007669"/>
    <property type="project" value="UniProtKB-SubCell"/>
</dbReference>
<dbReference type="CDD" id="cd03020">
    <property type="entry name" value="DsbA_DsbC_DsbG"/>
    <property type="match status" value="1"/>
</dbReference>
<keyword evidence="6" id="KW-0676">Redox-active center</keyword>
<dbReference type="InterPro" id="IPR051470">
    <property type="entry name" value="Thiol:disulfide_interchange"/>
</dbReference>
<dbReference type="SUPFAM" id="SSF54423">
    <property type="entry name" value="DsbC/DsbG N-terminal domain-like"/>
    <property type="match status" value="1"/>
</dbReference>
<dbReference type="InterPro" id="IPR018950">
    <property type="entry name" value="DiS-bond_isomerase_DsbC/G_N"/>
</dbReference>
<protein>
    <submittedName>
        <fullName evidence="9">DsbC family protein</fullName>
    </submittedName>
</protein>